<reference evidence="1 2" key="1">
    <citation type="journal article" date="2018" name="Arch. Virol.">
        <title>Genome sequence of the novel virulent bacteriophage PMBT14 with lytic activity against Pseudomonas fluorescens DSM 50090(R).</title>
        <authorList>
            <person name="Koberg S."/>
            <person name="Gieschler S."/>
            <person name="Brinks E."/>
            <person name="Wenning M."/>
            <person name="Neve H."/>
            <person name="Franz C.M."/>
        </authorList>
    </citation>
    <scope>NUCLEOTIDE SEQUENCE [LARGE SCALE GENOMIC DNA]</scope>
</reference>
<dbReference type="GeneID" id="55606449"/>
<proteinExistence type="predicted"/>
<organism evidence="1 2">
    <name type="scientific">Pseudomonas phage PMBT14</name>
    <dbReference type="NCBI Taxonomy" id="2059855"/>
    <lineage>
        <taxon>Viruses</taxon>
        <taxon>Duplodnaviria</taxon>
        <taxon>Heunggongvirae</taxon>
        <taxon>Uroviricota</taxon>
        <taxon>Caudoviricetes</taxon>
        <taxon>Knuthellervirus</taxon>
        <taxon>Knuthellervirus PMBT14</taxon>
    </lineage>
</organism>
<sequence>MAMKTAVAILKTKLENGANVEFRKDDEHGNRWSAHMDGEVLVDYKRTLSQVVWEAARHLGEDV</sequence>
<dbReference type="EMBL" id="MG596800">
    <property type="protein sequence ID" value="AUM59746.1"/>
    <property type="molecule type" value="Genomic_DNA"/>
</dbReference>
<keyword evidence="2" id="KW-1185">Reference proteome</keyword>
<protein>
    <submittedName>
        <fullName evidence="1">Uncharacterized protein</fullName>
    </submittedName>
</protein>
<name>A0A2I6PI57_9CAUD</name>
<accession>A0A2I6PI57</accession>
<dbReference type="KEGG" id="vg:55606449"/>
<dbReference type="RefSeq" id="YP_009836210.1">
    <property type="nucleotide sequence ID" value="NC_048687.1"/>
</dbReference>
<evidence type="ECO:0000313" key="1">
    <source>
        <dbReference type="EMBL" id="AUM59746.1"/>
    </source>
</evidence>
<dbReference type="Proteomes" id="UP000240618">
    <property type="component" value="Segment"/>
</dbReference>
<evidence type="ECO:0000313" key="2">
    <source>
        <dbReference type="Proteomes" id="UP000240618"/>
    </source>
</evidence>